<dbReference type="PROSITE" id="PS00455">
    <property type="entry name" value="AMP_BINDING"/>
    <property type="match status" value="1"/>
</dbReference>
<protein>
    <submittedName>
        <fullName evidence="5">Acyl-CoA synthetase</fullName>
    </submittedName>
</protein>
<name>A0ABQ1J2V8_9PROT</name>
<proteinExistence type="inferred from homology"/>
<dbReference type="Pfam" id="PF13193">
    <property type="entry name" value="AMP-binding_C"/>
    <property type="match status" value="1"/>
</dbReference>
<dbReference type="InterPro" id="IPR000873">
    <property type="entry name" value="AMP-dep_synth/lig_dom"/>
</dbReference>
<accession>A0ABQ1J2V8</accession>
<evidence type="ECO:0000259" key="3">
    <source>
        <dbReference type="Pfam" id="PF00501"/>
    </source>
</evidence>
<evidence type="ECO:0000313" key="5">
    <source>
        <dbReference type="EMBL" id="GGB58400.1"/>
    </source>
</evidence>
<sequence length="595" mass="61816">MPTGTDGREAALRARLDATPTPYDLLAQIAVERPDHPALDYLPDAAGSPPITISYAALVREIRQMTAALRAAGVGPEDGVAILLPFVPQAVMALIAATAAGIAFPMNLLLSAEALTAQMTLARVRVVVTMGPHPALDVHGRVMAAVAAVPTVTKVVAVPMGAASRQAVNWVDFLGSGAECVVDPGHPDRVAAFIHTGGTTGAPRLAQLSARNLAAATLMAAAGSGMIAEDRVLTGLPLFHVGGAVDVLLAALSQGATVIFPTATAMRNPEVLRRFWQIVDETGASMIGSVPTILAAIADSPRGSARLDRLRAILTGGSPLAPELAARVEKIAACPVCQLYGMTETGGIVSVQPADGRFHDHAVGPPVPLARVALGAVDAARLPGAQGEVLVAGPHVFQGYRTAAGTVDRPQDGWLRSGDRGEVLPSGELRIIGRAKDVIIRSGHNIDPVAIEAVAHAHPAVAQAAAVAMPDDYAGELPVLYVMPRAGMICSEDDIAAFMAAHIAEPPARPRHVFVLPDLPLTPLGKIARFRLRQLAAEHRVRAALGETGEGLAIRCADPAAKRITIDGEVAPDRLRAIEAVLARLGLERAQECQP</sequence>
<evidence type="ECO:0000259" key="4">
    <source>
        <dbReference type="Pfam" id="PF13193"/>
    </source>
</evidence>
<dbReference type="InterPro" id="IPR020845">
    <property type="entry name" value="AMP-binding_CS"/>
</dbReference>
<evidence type="ECO:0000256" key="1">
    <source>
        <dbReference type="ARBA" id="ARBA00006432"/>
    </source>
</evidence>
<feature type="domain" description="AMP-binding enzyme C-terminal" evidence="4">
    <location>
        <begin position="451"/>
        <end position="526"/>
    </location>
</feature>
<comment type="caution">
    <text evidence="5">The sequence shown here is derived from an EMBL/GenBank/DDBJ whole genome shotgun (WGS) entry which is preliminary data.</text>
</comment>
<dbReference type="Pfam" id="PF00501">
    <property type="entry name" value="AMP-binding"/>
    <property type="match status" value="1"/>
</dbReference>
<reference evidence="6" key="1">
    <citation type="journal article" date="2019" name="Int. J. Syst. Evol. Microbiol.">
        <title>The Global Catalogue of Microorganisms (GCM) 10K type strain sequencing project: providing services to taxonomists for standard genome sequencing and annotation.</title>
        <authorList>
            <consortium name="The Broad Institute Genomics Platform"/>
            <consortium name="The Broad Institute Genome Sequencing Center for Infectious Disease"/>
            <person name="Wu L."/>
            <person name="Ma J."/>
        </authorList>
    </citation>
    <scope>NUCLEOTIDE SEQUENCE [LARGE SCALE GENOMIC DNA]</scope>
    <source>
        <strain evidence="6">CGMCC 1.10188</strain>
    </source>
</reference>
<dbReference type="RefSeq" id="WP_188581987.1">
    <property type="nucleotide sequence ID" value="NZ_BMDZ01000078.1"/>
</dbReference>
<keyword evidence="6" id="KW-1185">Reference proteome</keyword>
<gene>
    <name evidence="5" type="ORF">GCM10011505_44110</name>
</gene>
<evidence type="ECO:0000256" key="2">
    <source>
        <dbReference type="ARBA" id="ARBA00022598"/>
    </source>
</evidence>
<dbReference type="Gene3D" id="3.40.50.12780">
    <property type="entry name" value="N-terminal domain of ligase-like"/>
    <property type="match status" value="1"/>
</dbReference>
<dbReference type="Proteomes" id="UP000603352">
    <property type="component" value="Unassembled WGS sequence"/>
</dbReference>
<feature type="domain" description="AMP-dependent synthetase/ligase" evidence="3">
    <location>
        <begin position="30"/>
        <end position="400"/>
    </location>
</feature>
<dbReference type="InterPro" id="IPR042099">
    <property type="entry name" value="ANL_N_sf"/>
</dbReference>
<dbReference type="InterPro" id="IPR045851">
    <property type="entry name" value="AMP-bd_C_sf"/>
</dbReference>
<comment type="similarity">
    <text evidence="1">Belongs to the ATP-dependent AMP-binding enzyme family.</text>
</comment>
<evidence type="ECO:0000313" key="6">
    <source>
        <dbReference type="Proteomes" id="UP000603352"/>
    </source>
</evidence>
<dbReference type="Gene3D" id="3.30.300.30">
    <property type="match status" value="1"/>
</dbReference>
<dbReference type="SUPFAM" id="SSF56801">
    <property type="entry name" value="Acetyl-CoA synthetase-like"/>
    <property type="match status" value="1"/>
</dbReference>
<dbReference type="InterPro" id="IPR025110">
    <property type="entry name" value="AMP-bd_C"/>
</dbReference>
<dbReference type="PANTHER" id="PTHR43201:SF5">
    <property type="entry name" value="MEDIUM-CHAIN ACYL-COA LIGASE ACSF2, MITOCHONDRIAL"/>
    <property type="match status" value="1"/>
</dbReference>
<keyword evidence="2" id="KW-0436">Ligase</keyword>
<dbReference type="EMBL" id="BMDZ01000078">
    <property type="protein sequence ID" value="GGB58400.1"/>
    <property type="molecule type" value="Genomic_DNA"/>
</dbReference>
<organism evidence="5 6">
    <name type="scientific">Tistrella bauzanensis</name>
    <dbReference type="NCBI Taxonomy" id="657419"/>
    <lineage>
        <taxon>Bacteria</taxon>
        <taxon>Pseudomonadati</taxon>
        <taxon>Pseudomonadota</taxon>
        <taxon>Alphaproteobacteria</taxon>
        <taxon>Geminicoccales</taxon>
        <taxon>Geminicoccaceae</taxon>
        <taxon>Tistrella</taxon>
    </lineage>
</organism>
<dbReference type="PANTHER" id="PTHR43201">
    <property type="entry name" value="ACYL-COA SYNTHETASE"/>
    <property type="match status" value="1"/>
</dbReference>